<dbReference type="InterPro" id="IPR017871">
    <property type="entry name" value="ABC_transporter-like_CS"/>
</dbReference>
<dbReference type="InterPro" id="IPR003439">
    <property type="entry name" value="ABC_transporter-like_ATP-bd"/>
</dbReference>
<protein>
    <submittedName>
        <fullName evidence="10">Cobalt ABC transporter ATP-binding protein</fullName>
    </submittedName>
    <submittedName>
        <fullName evidence="11">Energy-coupling factor transport system ATP-binding protein</fullName>
    </submittedName>
</protein>
<accession>A0A101E3S8</accession>
<keyword evidence="7" id="KW-1278">Translocase</keyword>
<dbReference type="GO" id="GO:0042626">
    <property type="term" value="F:ATPase-coupled transmembrane transporter activity"/>
    <property type="evidence" value="ECO:0007669"/>
    <property type="project" value="TreeGrafter"/>
</dbReference>
<evidence type="ECO:0000313" key="10">
    <source>
        <dbReference type="EMBL" id="HBT49752.1"/>
    </source>
</evidence>
<keyword evidence="8" id="KW-0472">Membrane</keyword>
<dbReference type="Proteomes" id="UP000264445">
    <property type="component" value="Unassembled WGS sequence"/>
</dbReference>
<evidence type="ECO:0000256" key="1">
    <source>
        <dbReference type="ARBA" id="ARBA00004202"/>
    </source>
</evidence>
<dbReference type="GO" id="GO:0005524">
    <property type="term" value="F:ATP binding"/>
    <property type="evidence" value="ECO:0007669"/>
    <property type="project" value="UniProtKB-KW"/>
</dbReference>
<evidence type="ECO:0000256" key="6">
    <source>
        <dbReference type="ARBA" id="ARBA00022840"/>
    </source>
</evidence>
<sequence length="569" mass="64145">MTLSDKEIIVKDLTFRYKEQKDRNAIEGINLEVEKGEFIVIMGPSGAGKSTLAQCLNGLIPHFTKGHYSGEVVVRGIKVKETPVSKMAKEIGLVFQDFEAQLFSTNTKLEIAFGPENFGVPREEIEEIIRRVLKIVNLEGLEDRPPSTLSGGQKQRLAIGSVLACMPSILCMDEPTTDLDPIGKIGVFNIAKQLHEEKELTLIIIEHETEEALNADRIILMEKGKIIKDGKPREVLKEVDLMEKIGLMPLQIPKYFSQVSNLEKADLPLTYEEGVQKFKELGLQIDEGKYQEILRREDEREKSYGDVIIQAKDVEYVYSNGTKALDGINLEIREGEFIALLGHNGSGKTTLAKHFNCLLKPTRGSVIVYGKDTKNSNVYEIGNYVGYAFQNPDHQIFADTVYDEIAFGPRMRGCTEEEVKERVAEALKAVDMEGFEKEDPFALSKGERQRIAVASILAARPKVIILDEPTTGLDYKEQKRMMELVKRLNESGHTIIMITHTMWIVAEYAHKVAVMRDGKIEMYGKVRDVFKEEERLLELSLKPPSIVSLSNRLGKTFLSVEEMVSCTKR</sequence>
<comment type="subcellular location">
    <subcellularLocation>
        <location evidence="1">Cell membrane</location>
        <topology evidence="1">Peripheral membrane protein</topology>
    </subcellularLocation>
</comment>
<dbReference type="InterPro" id="IPR027417">
    <property type="entry name" value="P-loop_NTPase"/>
</dbReference>
<reference evidence="10 12" key="1">
    <citation type="journal article" date="2018" name="Nat. Biotechnol.">
        <title>A standardized bacterial taxonomy based on genome phylogeny substantially revises the tree of life.</title>
        <authorList>
            <person name="Parks D.H."/>
            <person name="Chuvochina M."/>
            <person name="Waite D.W."/>
            <person name="Rinke C."/>
            <person name="Skarshewski A."/>
            <person name="Chaumeil P.A."/>
            <person name="Hugenholtz P."/>
        </authorList>
    </citation>
    <scope>NUCLEOTIDE SEQUENCE [LARGE SCALE GENOMIC DNA]</scope>
    <source>
        <strain evidence="10">UBA12544</strain>
    </source>
</reference>
<evidence type="ECO:0000256" key="2">
    <source>
        <dbReference type="ARBA" id="ARBA00005417"/>
    </source>
</evidence>
<dbReference type="SMART" id="SM00382">
    <property type="entry name" value="AAA"/>
    <property type="match status" value="2"/>
</dbReference>
<dbReference type="GO" id="GO:0043190">
    <property type="term" value="C:ATP-binding cassette (ABC) transporter complex"/>
    <property type="evidence" value="ECO:0007669"/>
    <property type="project" value="TreeGrafter"/>
</dbReference>
<evidence type="ECO:0000256" key="3">
    <source>
        <dbReference type="ARBA" id="ARBA00022448"/>
    </source>
</evidence>
<dbReference type="PANTHER" id="PTHR43553:SF24">
    <property type="entry name" value="ENERGY-COUPLING FACTOR TRANSPORTER ATP-BINDING PROTEIN ECFA1"/>
    <property type="match status" value="1"/>
</dbReference>
<evidence type="ECO:0000313" key="13">
    <source>
        <dbReference type="Proteomes" id="UP000294886"/>
    </source>
</evidence>
<proteinExistence type="inferred from homology"/>
<evidence type="ECO:0000256" key="8">
    <source>
        <dbReference type="ARBA" id="ARBA00023136"/>
    </source>
</evidence>
<keyword evidence="3" id="KW-0813">Transport</keyword>
<evidence type="ECO:0000256" key="5">
    <source>
        <dbReference type="ARBA" id="ARBA00022741"/>
    </source>
</evidence>
<evidence type="ECO:0000256" key="4">
    <source>
        <dbReference type="ARBA" id="ARBA00022475"/>
    </source>
</evidence>
<comment type="similarity">
    <text evidence="2">Belongs to the ABC transporter superfamily.</text>
</comment>
<dbReference type="PROSITE" id="PS00211">
    <property type="entry name" value="ABC_TRANSPORTER_1"/>
    <property type="match status" value="2"/>
</dbReference>
<dbReference type="InterPro" id="IPR015856">
    <property type="entry name" value="ABC_transpr_CbiO/EcfA_su"/>
</dbReference>
<evidence type="ECO:0000313" key="12">
    <source>
        <dbReference type="Proteomes" id="UP000264445"/>
    </source>
</evidence>
<gene>
    <name evidence="10" type="ORF">DEA61_08005</name>
    <name evidence="11" type="ORF">EV203_12028</name>
</gene>
<feature type="domain" description="ABC transporter" evidence="9">
    <location>
        <begin position="309"/>
        <end position="542"/>
    </location>
</feature>
<dbReference type="NCBIfam" id="NF010167">
    <property type="entry name" value="PRK13648.1"/>
    <property type="match status" value="2"/>
</dbReference>
<dbReference type="Proteomes" id="UP000294886">
    <property type="component" value="Unassembled WGS sequence"/>
</dbReference>
<dbReference type="InterPro" id="IPR050095">
    <property type="entry name" value="ECF_ABC_transporter_ATP-bd"/>
</dbReference>
<dbReference type="CDD" id="cd03225">
    <property type="entry name" value="ABC_cobalt_CbiO_domain1"/>
    <property type="match status" value="2"/>
</dbReference>
<dbReference type="GO" id="GO:0016887">
    <property type="term" value="F:ATP hydrolysis activity"/>
    <property type="evidence" value="ECO:0007669"/>
    <property type="project" value="InterPro"/>
</dbReference>
<dbReference type="AlphaFoldDB" id="A0A101E3S8"/>
<dbReference type="FunFam" id="3.40.50.300:FF:000224">
    <property type="entry name" value="Energy-coupling factor transporter ATP-binding protein EcfA"/>
    <property type="match status" value="2"/>
</dbReference>
<name>A0A101E3S8_9THEO</name>
<dbReference type="EMBL" id="SLWU01000020">
    <property type="protein sequence ID" value="TCO61319.1"/>
    <property type="molecule type" value="Genomic_DNA"/>
</dbReference>
<evidence type="ECO:0000256" key="7">
    <source>
        <dbReference type="ARBA" id="ARBA00022967"/>
    </source>
</evidence>
<dbReference type="Gene3D" id="3.40.50.300">
    <property type="entry name" value="P-loop containing nucleotide triphosphate hydrolases"/>
    <property type="match status" value="2"/>
</dbReference>
<comment type="caution">
    <text evidence="10">The sequence shown here is derived from an EMBL/GenBank/DDBJ whole genome shotgun (WGS) entry which is preliminary data.</text>
</comment>
<dbReference type="PANTHER" id="PTHR43553">
    <property type="entry name" value="HEAVY METAL TRANSPORTER"/>
    <property type="match status" value="1"/>
</dbReference>
<dbReference type="EMBL" id="DOLB01000115">
    <property type="protein sequence ID" value="HBT49752.1"/>
    <property type="molecule type" value="Genomic_DNA"/>
</dbReference>
<dbReference type="RefSeq" id="WP_132040272.1">
    <property type="nucleotide sequence ID" value="NZ_DOLB01000115.1"/>
</dbReference>
<organism evidence="10 12">
    <name type="scientific">Caldanaerobacter subterraneus</name>
    <dbReference type="NCBI Taxonomy" id="911092"/>
    <lineage>
        <taxon>Bacteria</taxon>
        <taxon>Bacillati</taxon>
        <taxon>Bacillota</taxon>
        <taxon>Clostridia</taxon>
        <taxon>Thermoanaerobacterales</taxon>
        <taxon>Thermoanaerobacteraceae</taxon>
        <taxon>Caldanaerobacter</taxon>
    </lineage>
</organism>
<feature type="domain" description="ABC transporter" evidence="9">
    <location>
        <begin position="8"/>
        <end position="248"/>
    </location>
</feature>
<evidence type="ECO:0000259" key="9">
    <source>
        <dbReference type="PROSITE" id="PS50893"/>
    </source>
</evidence>
<keyword evidence="6 10" id="KW-0067">ATP-binding</keyword>
<dbReference type="SUPFAM" id="SSF52540">
    <property type="entry name" value="P-loop containing nucleoside triphosphate hydrolases"/>
    <property type="match status" value="2"/>
</dbReference>
<evidence type="ECO:0000313" key="11">
    <source>
        <dbReference type="EMBL" id="TCO61319.1"/>
    </source>
</evidence>
<dbReference type="PROSITE" id="PS50893">
    <property type="entry name" value="ABC_TRANSPORTER_2"/>
    <property type="match status" value="2"/>
</dbReference>
<keyword evidence="5" id="KW-0547">Nucleotide-binding</keyword>
<reference evidence="11 13" key="2">
    <citation type="submission" date="2019-03" db="EMBL/GenBank/DDBJ databases">
        <title>Genomic Encyclopedia of Type Strains, Phase IV (KMG-IV): sequencing the most valuable type-strain genomes for metagenomic binning, comparative biology and taxonomic classification.</title>
        <authorList>
            <person name="Goeker M."/>
        </authorList>
    </citation>
    <scope>NUCLEOTIDE SEQUENCE [LARGE SCALE GENOMIC DNA]</scope>
    <source>
        <strain evidence="11 13">DSM 13054</strain>
    </source>
</reference>
<dbReference type="Pfam" id="PF00005">
    <property type="entry name" value="ABC_tran"/>
    <property type="match status" value="2"/>
</dbReference>
<keyword evidence="4" id="KW-1003">Cell membrane</keyword>
<dbReference type="InterPro" id="IPR003593">
    <property type="entry name" value="AAA+_ATPase"/>
</dbReference>